<reference evidence="1 2" key="2">
    <citation type="submission" date="2018-11" db="EMBL/GenBank/DDBJ databases">
        <authorList>
            <consortium name="Pathogen Informatics"/>
        </authorList>
    </citation>
    <scope>NUCLEOTIDE SEQUENCE [LARGE SCALE GENOMIC DNA]</scope>
</reference>
<sequence>MTSERVLVLKINHPTNLNERPVTVAKEPFPPASVNIAQHIGNQKPRLREGPRTIRPNSFIHADIQHSAMPDEAVAQEWRLHTAVVLQLQENVPQHHLDIHSSSR</sequence>
<organism evidence="3">
    <name type="scientific">Hydatigena taeniaeformis</name>
    <name type="common">Feline tapeworm</name>
    <name type="synonym">Taenia taeniaeformis</name>
    <dbReference type="NCBI Taxonomy" id="6205"/>
    <lineage>
        <taxon>Eukaryota</taxon>
        <taxon>Metazoa</taxon>
        <taxon>Spiralia</taxon>
        <taxon>Lophotrochozoa</taxon>
        <taxon>Platyhelminthes</taxon>
        <taxon>Cestoda</taxon>
        <taxon>Eucestoda</taxon>
        <taxon>Cyclophyllidea</taxon>
        <taxon>Taeniidae</taxon>
        <taxon>Hydatigera</taxon>
    </lineage>
</organism>
<dbReference type="AlphaFoldDB" id="A0A0R3WV54"/>
<name>A0A0R3WV54_HYDTA</name>
<evidence type="ECO:0000313" key="1">
    <source>
        <dbReference type="EMBL" id="VDM25316.1"/>
    </source>
</evidence>
<reference evidence="3" key="1">
    <citation type="submission" date="2017-02" db="UniProtKB">
        <authorList>
            <consortium name="WormBaseParasite"/>
        </authorList>
    </citation>
    <scope>IDENTIFICATION</scope>
</reference>
<evidence type="ECO:0000313" key="2">
    <source>
        <dbReference type="Proteomes" id="UP000274429"/>
    </source>
</evidence>
<dbReference type="EMBL" id="UYWX01004922">
    <property type="protein sequence ID" value="VDM25316.1"/>
    <property type="molecule type" value="Genomic_DNA"/>
</dbReference>
<protein>
    <submittedName>
        <fullName evidence="1 3">Uncharacterized protein</fullName>
    </submittedName>
</protein>
<dbReference type="Proteomes" id="UP000274429">
    <property type="component" value="Unassembled WGS sequence"/>
</dbReference>
<proteinExistence type="predicted"/>
<accession>A0A0R3WV54</accession>
<evidence type="ECO:0000313" key="3">
    <source>
        <dbReference type="WBParaSite" id="TTAC_0000464401-mRNA-1"/>
    </source>
</evidence>
<keyword evidence="2" id="KW-1185">Reference proteome</keyword>
<gene>
    <name evidence="1" type="ORF">TTAC_LOCUS4626</name>
</gene>
<dbReference type="WBParaSite" id="TTAC_0000464401-mRNA-1">
    <property type="protein sequence ID" value="TTAC_0000464401-mRNA-1"/>
    <property type="gene ID" value="TTAC_0000464401"/>
</dbReference>